<feature type="compositionally biased region" description="Low complexity" evidence="4">
    <location>
        <begin position="202"/>
        <end position="231"/>
    </location>
</feature>
<proteinExistence type="predicted"/>
<dbReference type="FunFam" id="3.30.70.330:FF:001011">
    <property type="entry name" value="Serine/arginine-rich SC35-like splicing factor SCL30 isoform A"/>
    <property type="match status" value="1"/>
</dbReference>
<feature type="compositionally biased region" description="Basic and acidic residues" evidence="4">
    <location>
        <begin position="242"/>
        <end position="261"/>
    </location>
</feature>
<sequence>MDLPDPFDSTISRVYIYIETSRRLVLISVGSEVLFELRFLSPSALWFYSFVMRRHSPQYFSPPRRGYGVRGRSPPRRGYSGYGGRREHNNGSLLVRNVPMNCRPEDLRAPFERFGPVRDVYLPKDYYSGEPRGFAFVQFVDPSDATEAQYQMNGQLFGGREITVVVAAETRKRPEDMSNRSRHRGSSGYDGRQSSYHRRSQSRSVSRPRSPRYASVFRSRYRSRSYSPAPRQRGDYSVSPRRHADNARLPRDPPRERDDGHRRRSYSPGHGDADQNQAVNGYGKKSAYDSEAAQTQWRSSPGRTPVSPTGSRSRSSIHCLMQLCICATNHMFGDSEIFPRESLTELPIGRDDVPGCGGPAIASGDPEGEGLAHQNGVRLPVLPPVTAHAHPPCLGSFDAHAHYVPCSRDVCYQHQVEVSESVYCEPDASSLSAWHPAI</sequence>
<dbReference type="GO" id="GO:0006397">
    <property type="term" value="P:mRNA processing"/>
    <property type="evidence" value="ECO:0007669"/>
    <property type="project" value="UniProtKB-KW"/>
</dbReference>
<evidence type="ECO:0000313" key="7">
    <source>
        <dbReference type="Proteomes" id="UP000655225"/>
    </source>
</evidence>
<dbReference type="Proteomes" id="UP000655225">
    <property type="component" value="Unassembled WGS sequence"/>
</dbReference>
<dbReference type="InterPro" id="IPR050907">
    <property type="entry name" value="SRSF"/>
</dbReference>
<protein>
    <recommendedName>
        <fullName evidence="5">RRM domain-containing protein</fullName>
    </recommendedName>
</protein>
<gene>
    <name evidence="6" type="ORF">HHK36_033219</name>
</gene>
<dbReference type="PROSITE" id="PS50102">
    <property type="entry name" value="RRM"/>
    <property type="match status" value="1"/>
</dbReference>
<keyword evidence="7" id="KW-1185">Reference proteome</keyword>
<evidence type="ECO:0000256" key="2">
    <source>
        <dbReference type="ARBA" id="ARBA00023187"/>
    </source>
</evidence>
<evidence type="ECO:0000259" key="5">
    <source>
        <dbReference type="PROSITE" id="PS50102"/>
    </source>
</evidence>
<dbReference type="GO" id="GO:0003723">
    <property type="term" value="F:RNA binding"/>
    <property type="evidence" value="ECO:0007669"/>
    <property type="project" value="UniProtKB-UniRule"/>
</dbReference>
<evidence type="ECO:0000313" key="6">
    <source>
        <dbReference type="EMBL" id="KAF8364804.1"/>
    </source>
</evidence>
<evidence type="ECO:0000256" key="1">
    <source>
        <dbReference type="ARBA" id="ARBA00022664"/>
    </source>
</evidence>
<reference evidence="6 7" key="1">
    <citation type="submission" date="2020-04" db="EMBL/GenBank/DDBJ databases">
        <title>Plant Genome Project.</title>
        <authorList>
            <person name="Zhang R.-G."/>
        </authorList>
    </citation>
    <scope>NUCLEOTIDE SEQUENCE [LARGE SCALE GENOMIC DNA]</scope>
    <source>
        <strain evidence="6">YNK0</strain>
        <tissue evidence="6">Leaf</tissue>
    </source>
</reference>
<dbReference type="OrthoDB" id="439808at2759"/>
<keyword evidence="2" id="KW-0508">mRNA splicing</keyword>
<accession>A0A835CZQ9</accession>
<dbReference type="InterPro" id="IPR003954">
    <property type="entry name" value="RRM_euk-type"/>
</dbReference>
<dbReference type="InterPro" id="IPR012677">
    <property type="entry name" value="Nucleotide-bd_a/b_plait_sf"/>
</dbReference>
<evidence type="ECO:0000256" key="3">
    <source>
        <dbReference type="PROSITE-ProRule" id="PRU00176"/>
    </source>
</evidence>
<dbReference type="EMBL" id="JABCRI010001237">
    <property type="protein sequence ID" value="KAF8364804.1"/>
    <property type="molecule type" value="Genomic_DNA"/>
</dbReference>
<dbReference type="InterPro" id="IPR000504">
    <property type="entry name" value="RRM_dom"/>
</dbReference>
<dbReference type="SUPFAM" id="SSF54928">
    <property type="entry name" value="RNA-binding domain, RBD"/>
    <property type="match status" value="1"/>
</dbReference>
<dbReference type="SMART" id="SM00360">
    <property type="entry name" value="RRM"/>
    <property type="match status" value="1"/>
</dbReference>
<feature type="domain" description="RRM" evidence="5">
    <location>
        <begin position="91"/>
        <end position="169"/>
    </location>
</feature>
<dbReference type="Pfam" id="PF00076">
    <property type="entry name" value="RRM_1"/>
    <property type="match status" value="1"/>
</dbReference>
<dbReference type="SMART" id="SM00361">
    <property type="entry name" value="RRM_1"/>
    <property type="match status" value="1"/>
</dbReference>
<feature type="compositionally biased region" description="Polar residues" evidence="4">
    <location>
        <begin position="292"/>
        <end position="313"/>
    </location>
</feature>
<dbReference type="AlphaFoldDB" id="A0A835CZQ9"/>
<dbReference type="InterPro" id="IPR035979">
    <property type="entry name" value="RBD_domain_sf"/>
</dbReference>
<dbReference type="Gene3D" id="3.30.70.330">
    <property type="match status" value="1"/>
</dbReference>
<feature type="region of interest" description="Disordered" evidence="4">
    <location>
        <begin position="169"/>
        <end position="313"/>
    </location>
</feature>
<keyword evidence="1" id="KW-0507">mRNA processing</keyword>
<feature type="compositionally biased region" description="Basic and acidic residues" evidence="4">
    <location>
        <begin position="169"/>
        <end position="179"/>
    </location>
</feature>
<comment type="caution">
    <text evidence="6">The sequence shown here is derived from an EMBL/GenBank/DDBJ whole genome shotgun (WGS) entry which is preliminary data.</text>
</comment>
<keyword evidence="3" id="KW-0694">RNA-binding</keyword>
<dbReference type="GO" id="GO:0008380">
    <property type="term" value="P:RNA splicing"/>
    <property type="evidence" value="ECO:0007669"/>
    <property type="project" value="UniProtKB-KW"/>
</dbReference>
<evidence type="ECO:0000256" key="4">
    <source>
        <dbReference type="SAM" id="MobiDB-lite"/>
    </source>
</evidence>
<name>A0A835CZQ9_TETSI</name>
<dbReference type="PANTHER" id="PTHR23147">
    <property type="entry name" value="SERINE/ARGININE RICH SPLICING FACTOR"/>
    <property type="match status" value="1"/>
</dbReference>
<organism evidence="6 7">
    <name type="scientific">Tetracentron sinense</name>
    <name type="common">Spur-leaf</name>
    <dbReference type="NCBI Taxonomy" id="13715"/>
    <lineage>
        <taxon>Eukaryota</taxon>
        <taxon>Viridiplantae</taxon>
        <taxon>Streptophyta</taxon>
        <taxon>Embryophyta</taxon>
        <taxon>Tracheophyta</taxon>
        <taxon>Spermatophyta</taxon>
        <taxon>Magnoliopsida</taxon>
        <taxon>Trochodendrales</taxon>
        <taxon>Trochodendraceae</taxon>
        <taxon>Tetracentron</taxon>
    </lineage>
</organism>